<dbReference type="Gene3D" id="2.120.10.30">
    <property type="entry name" value="TolB, C-terminal domain"/>
    <property type="match status" value="1"/>
</dbReference>
<feature type="signal peptide" evidence="1">
    <location>
        <begin position="1"/>
        <end position="26"/>
    </location>
</feature>
<evidence type="ECO:0000313" key="4">
    <source>
        <dbReference type="Proteomes" id="UP001321760"/>
    </source>
</evidence>
<feature type="domain" description="Pyrroloquinoline quinone-dependent pyranose dehydrogenase beta-propeller" evidence="2">
    <location>
        <begin position="40"/>
        <end position="422"/>
    </location>
</feature>
<dbReference type="Pfam" id="PF22807">
    <property type="entry name" value="TrAA12"/>
    <property type="match status" value="1"/>
</dbReference>
<protein>
    <submittedName>
        <fullName evidence="3">Soluble quino protein glucose dehydrogenase</fullName>
    </submittedName>
</protein>
<reference evidence="3" key="1">
    <citation type="journal article" date="2023" name="Mol. Phylogenet. Evol.">
        <title>Genome-scale phylogeny and comparative genomics of the fungal order Sordariales.</title>
        <authorList>
            <person name="Hensen N."/>
            <person name="Bonometti L."/>
            <person name="Westerberg I."/>
            <person name="Brannstrom I.O."/>
            <person name="Guillou S."/>
            <person name="Cros-Aarteil S."/>
            <person name="Calhoun S."/>
            <person name="Haridas S."/>
            <person name="Kuo A."/>
            <person name="Mondo S."/>
            <person name="Pangilinan J."/>
            <person name="Riley R."/>
            <person name="LaButti K."/>
            <person name="Andreopoulos B."/>
            <person name="Lipzen A."/>
            <person name="Chen C."/>
            <person name="Yan M."/>
            <person name="Daum C."/>
            <person name="Ng V."/>
            <person name="Clum A."/>
            <person name="Steindorff A."/>
            <person name="Ohm R.A."/>
            <person name="Martin F."/>
            <person name="Silar P."/>
            <person name="Natvig D.O."/>
            <person name="Lalanne C."/>
            <person name="Gautier V."/>
            <person name="Ament-Velasquez S.L."/>
            <person name="Kruys A."/>
            <person name="Hutchinson M.I."/>
            <person name="Powell A.J."/>
            <person name="Barry K."/>
            <person name="Miller A.N."/>
            <person name="Grigoriev I.V."/>
            <person name="Debuchy R."/>
            <person name="Gladieux P."/>
            <person name="Hiltunen Thoren M."/>
            <person name="Johannesson H."/>
        </authorList>
    </citation>
    <scope>NUCLEOTIDE SEQUENCE</scope>
    <source>
        <strain evidence="3">PSN243</strain>
    </source>
</reference>
<evidence type="ECO:0000256" key="1">
    <source>
        <dbReference type="SAM" id="SignalP"/>
    </source>
</evidence>
<dbReference type="AlphaFoldDB" id="A0AAV9G603"/>
<name>A0AAV9G603_9PEZI</name>
<sequence>MARMQAVAGALAALVSFLIHVPEVSAQNASCAALTARFAPKLAKGYTSAVIATGLRSPRHMVIDTAGNLLVAEGGSSSVRRLVLKENDDGTVCVTSNAVLASGTNHEVTLSGDGNTLFVSNLSSVTAYPYDAEKGTVGTAKVLINNMTFRGTHPTRALLVSKMNSDIILVARGSISNVDNAAAELSTGRAVLKMFSLGQAAPAPIDFNTGGETLGWGLRNLVGLGEDPVYGGVWSVENNIEDAKFNGKDVHNENPAEKANYHGTLNATSNPFKGANYGYPSCFPVWDPSFFGDGVQVGDLFHADNTPAATDCASRQKGRLNFPSHTAPLDIKFNANATAAYIAFHGGWNRDIPDGYRVMRIAFKNGDPVEPATSREAQIPVMENQNTLACPRSCFRPVGLAFDNKGRLYVSSDSSGEIHVIYGLEG</sequence>
<dbReference type="InterPro" id="IPR054539">
    <property type="entry name" value="Beta-prop_PDH"/>
</dbReference>
<accession>A0AAV9G603</accession>
<dbReference type="InterPro" id="IPR011041">
    <property type="entry name" value="Quinoprot_gluc/sorb_DH_b-prop"/>
</dbReference>
<organism evidence="3 4">
    <name type="scientific">Podospora aff. communis PSN243</name>
    <dbReference type="NCBI Taxonomy" id="3040156"/>
    <lineage>
        <taxon>Eukaryota</taxon>
        <taxon>Fungi</taxon>
        <taxon>Dikarya</taxon>
        <taxon>Ascomycota</taxon>
        <taxon>Pezizomycotina</taxon>
        <taxon>Sordariomycetes</taxon>
        <taxon>Sordariomycetidae</taxon>
        <taxon>Sordariales</taxon>
        <taxon>Podosporaceae</taxon>
        <taxon>Podospora</taxon>
    </lineage>
</organism>
<dbReference type="EMBL" id="MU866013">
    <property type="protein sequence ID" value="KAK4442521.1"/>
    <property type="molecule type" value="Genomic_DNA"/>
</dbReference>
<keyword evidence="1" id="KW-0732">Signal</keyword>
<evidence type="ECO:0000259" key="2">
    <source>
        <dbReference type="Pfam" id="PF22807"/>
    </source>
</evidence>
<comment type="caution">
    <text evidence="3">The sequence shown here is derived from an EMBL/GenBank/DDBJ whole genome shotgun (WGS) entry which is preliminary data.</text>
</comment>
<dbReference type="SUPFAM" id="SSF50952">
    <property type="entry name" value="Soluble quinoprotein glucose dehydrogenase"/>
    <property type="match status" value="1"/>
</dbReference>
<keyword evidence="4" id="KW-1185">Reference proteome</keyword>
<dbReference type="Proteomes" id="UP001321760">
    <property type="component" value="Unassembled WGS sequence"/>
</dbReference>
<feature type="chain" id="PRO_5043597403" evidence="1">
    <location>
        <begin position="27"/>
        <end position="426"/>
    </location>
</feature>
<dbReference type="InterPro" id="IPR011042">
    <property type="entry name" value="6-blade_b-propeller_TolB-like"/>
</dbReference>
<reference evidence="3" key="2">
    <citation type="submission" date="2023-05" db="EMBL/GenBank/DDBJ databases">
        <authorList>
            <consortium name="Lawrence Berkeley National Laboratory"/>
            <person name="Steindorff A."/>
            <person name="Hensen N."/>
            <person name="Bonometti L."/>
            <person name="Westerberg I."/>
            <person name="Brannstrom I.O."/>
            <person name="Guillou S."/>
            <person name="Cros-Aarteil S."/>
            <person name="Calhoun S."/>
            <person name="Haridas S."/>
            <person name="Kuo A."/>
            <person name="Mondo S."/>
            <person name="Pangilinan J."/>
            <person name="Riley R."/>
            <person name="Labutti K."/>
            <person name="Andreopoulos B."/>
            <person name="Lipzen A."/>
            <person name="Chen C."/>
            <person name="Yanf M."/>
            <person name="Daum C."/>
            <person name="Ng V."/>
            <person name="Clum A."/>
            <person name="Ohm R."/>
            <person name="Martin F."/>
            <person name="Silar P."/>
            <person name="Natvig D."/>
            <person name="Lalanne C."/>
            <person name="Gautier V."/>
            <person name="Ament-Velasquez S.L."/>
            <person name="Kruys A."/>
            <person name="Hutchinson M.I."/>
            <person name="Powell A.J."/>
            <person name="Barry K."/>
            <person name="Miller A.N."/>
            <person name="Grigoriev I.V."/>
            <person name="Debuchy R."/>
            <person name="Gladieux P."/>
            <person name="Thoren M.H."/>
            <person name="Johannesson H."/>
        </authorList>
    </citation>
    <scope>NUCLEOTIDE SEQUENCE</scope>
    <source>
        <strain evidence="3">PSN243</strain>
    </source>
</reference>
<evidence type="ECO:0000313" key="3">
    <source>
        <dbReference type="EMBL" id="KAK4442521.1"/>
    </source>
</evidence>
<gene>
    <name evidence="3" type="ORF">QBC34DRAFT_454553</name>
</gene>
<proteinExistence type="predicted"/>